<accession>A0A0H2RNY0</accession>
<dbReference type="EMBL" id="KQ086007">
    <property type="protein sequence ID" value="KLO11178.1"/>
    <property type="molecule type" value="Genomic_DNA"/>
</dbReference>
<dbReference type="Proteomes" id="UP000053477">
    <property type="component" value="Unassembled WGS sequence"/>
</dbReference>
<name>A0A0H2RNY0_9AGAM</name>
<dbReference type="AlphaFoldDB" id="A0A0H2RNY0"/>
<gene>
    <name evidence="1" type="ORF">SCHPADRAFT_942303</name>
</gene>
<dbReference type="InParanoid" id="A0A0H2RNY0"/>
<sequence length="287" mass="32011">MEPDANTDFFLLILHAKAEEAISSVNLASLHFEDLVNTTRLVGSLLEKAKHTSNALQAMLATSAETHANRNCADGLTAKLGAYHKLVREMDLTEDACHDLASRLAKCMATLETTERFHEPLVNLFIDSAVLFSMTHVEGGKRRRHGQTIVVVGQYLIDKVQSGLEILKASSASELAEIGFDIPAVMKNRALFERVMSARGSKHSLKDQLPILLRFANTAFTRKHSEEEITTFNLRLSGYTFHLDVVPATYVYCFVETWNEAAWPTNGLQPDEYAELMAYFATLTFLV</sequence>
<reference evidence="1 2" key="1">
    <citation type="submission" date="2015-04" db="EMBL/GenBank/DDBJ databases">
        <title>Complete genome sequence of Schizopora paradoxa KUC8140, a cosmopolitan wood degrader in East Asia.</title>
        <authorList>
            <consortium name="DOE Joint Genome Institute"/>
            <person name="Min B."/>
            <person name="Park H."/>
            <person name="Jang Y."/>
            <person name="Kim J.-J."/>
            <person name="Kim K.H."/>
            <person name="Pangilinan J."/>
            <person name="Lipzen A."/>
            <person name="Riley R."/>
            <person name="Grigoriev I.V."/>
            <person name="Spatafora J.W."/>
            <person name="Choi I.-G."/>
        </authorList>
    </citation>
    <scope>NUCLEOTIDE SEQUENCE [LARGE SCALE GENOMIC DNA]</scope>
    <source>
        <strain evidence="1 2">KUC8140</strain>
    </source>
</reference>
<evidence type="ECO:0000313" key="1">
    <source>
        <dbReference type="EMBL" id="KLO11178.1"/>
    </source>
</evidence>
<evidence type="ECO:0000313" key="2">
    <source>
        <dbReference type="Proteomes" id="UP000053477"/>
    </source>
</evidence>
<protein>
    <submittedName>
        <fullName evidence="1">Uncharacterized protein</fullName>
    </submittedName>
</protein>
<proteinExistence type="predicted"/>
<keyword evidence="2" id="KW-1185">Reference proteome</keyword>
<organism evidence="1 2">
    <name type="scientific">Schizopora paradoxa</name>
    <dbReference type="NCBI Taxonomy" id="27342"/>
    <lineage>
        <taxon>Eukaryota</taxon>
        <taxon>Fungi</taxon>
        <taxon>Dikarya</taxon>
        <taxon>Basidiomycota</taxon>
        <taxon>Agaricomycotina</taxon>
        <taxon>Agaricomycetes</taxon>
        <taxon>Hymenochaetales</taxon>
        <taxon>Schizoporaceae</taxon>
        <taxon>Schizopora</taxon>
    </lineage>
</organism>